<sequence length="146" mass="17453">MVEIYLERPPKCSLHFLEKGMDFQEFEEKLWETTNGMGRLRVVLEARDEEIHRERDRNAFQVVRRKDQRTILTLFGDVTSRSTYHRKKNTWEYRYLLDDQIGFGKKKRIDPLLEALVLERATELSSQKAGRAILPQNQECTPVLRW</sequence>
<organism evidence="2">
    <name type="scientific">Candidatus Caldatribacterium californiense</name>
    <dbReference type="NCBI Taxonomy" id="1454726"/>
    <lineage>
        <taxon>Bacteria</taxon>
        <taxon>Pseudomonadati</taxon>
        <taxon>Atribacterota</taxon>
        <taxon>Atribacteria</taxon>
        <taxon>Atribacterales</taxon>
        <taxon>Candidatus Caldatribacteriaceae</taxon>
        <taxon>Candidatus Caldatribacterium</taxon>
    </lineage>
</organism>
<name>A0A7V3YLS5_9BACT</name>
<comment type="similarity">
    <text evidence="1">Belongs to the UPF0236 family.</text>
</comment>
<dbReference type="Pfam" id="PF06782">
    <property type="entry name" value="UPF0236"/>
    <property type="match status" value="1"/>
</dbReference>
<evidence type="ECO:0000256" key="1">
    <source>
        <dbReference type="ARBA" id="ARBA00006539"/>
    </source>
</evidence>
<reference evidence="2" key="1">
    <citation type="journal article" date="2020" name="mSystems">
        <title>Genome- and Community-Level Interaction Insights into Carbon Utilization and Element Cycling Functions of Hydrothermarchaeota in Hydrothermal Sediment.</title>
        <authorList>
            <person name="Zhou Z."/>
            <person name="Liu Y."/>
            <person name="Xu W."/>
            <person name="Pan J."/>
            <person name="Luo Z.H."/>
            <person name="Li M."/>
        </authorList>
    </citation>
    <scope>NUCLEOTIDE SEQUENCE [LARGE SCALE GENOMIC DNA]</scope>
    <source>
        <strain evidence="2">SpSt-716</strain>
    </source>
</reference>
<dbReference type="InterPro" id="IPR009620">
    <property type="entry name" value="UPF0236"/>
</dbReference>
<proteinExistence type="inferred from homology"/>
<dbReference type="EMBL" id="DTEN01000204">
    <property type="protein sequence ID" value="HGI75029.1"/>
    <property type="molecule type" value="Genomic_DNA"/>
</dbReference>
<accession>A0A7V3YLS5</accession>
<evidence type="ECO:0000313" key="2">
    <source>
        <dbReference type="EMBL" id="HGI75029.1"/>
    </source>
</evidence>
<protein>
    <submittedName>
        <fullName evidence="2">Uncharacterized protein</fullName>
    </submittedName>
</protein>
<gene>
    <name evidence="2" type="ORF">ENU96_05065</name>
</gene>
<comment type="caution">
    <text evidence="2">The sequence shown here is derived from an EMBL/GenBank/DDBJ whole genome shotgun (WGS) entry which is preliminary data.</text>
</comment>
<dbReference type="AlphaFoldDB" id="A0A7V3YLS5"/>